<evidence type="ECO:0000313" key="1">
    <source>
        <dbReference type="EMBL" id="CAA9454023.1"/>
    </source>
</evidence>
<name>A0A6J4QW60_9ACTN</name>
<organism evidence="1">
    <name type="scientific">uncultured Rubrobacteraceae bacterium</name>
    <dbReference type="NCBI Taxonomy" id="349277"/>
    <lineage>
        <taxon>Bacteria</taxon>
        <taxon>Bacillati</taxon>
        <taxon>Actinomycetota</taxon>
        <taxon>Rubrobacteria</taxon>
        <taxon>Rubrobacterales</taxon>
        <taxon>Rubrobacteraceae</taxon>
        <taxon>environmental samples</taxon>
    </lineage>
</organism>
<sequence length="106" mass="12829">MSEDFEGREISVKEYGERTLNAARLYSLLRQEREIEDPWHIMVLAICSFDQVHLKDGWEFVLTNRKDIEDVGQLFERSNSQEEFREGLIELKERDLRERLKREDLR</sequence>
<gene>
    <name evidence="1" type="ORF">AVDCRST_MAG14-1314</name>
</gene>
<dbReference type="AlphaFoldDB" id="A0A6J4QW60"/>
<reference evidence="1" key="1">
    <citation type="submission" date="2020-02" db="EMBL/GenBank/DDBJ databases">
        <authorList>
            <person name="Meier V. D."/>
        </authorList>
    </citation>
    <scope>NUCLEOTIDE SEQUENCE</scope>
    <source>
        <strain evidence="1">AVDCRST_MAG14</strain>
    </source>
</reference>
<proteinExistence type="predicted"/>
<accession>A0A6J4QW60</accession>
<dbReference type="EMBL" id="CADCVG010000055">
    <property type="protein sequence ID" value="CAA9454023.1"/>
    <property type="molecule type" value="Genomic_DNA"/>
</dbReference>
<protein>
    <submittedName>
        <fullName evidence="1">Uncharacterized protein</fullName>
    </submittedName>
</protein>